<dbReference type="CDD" id="cd04301">
    <property type="entry name" value="NAT_SF"/>
    <property type="match status" value="1"/>
</dbReference>
<dbReference type="PANTHER" id="PTHR43138:SF1">
    <property type="entry name" value="N-ACETYLTRANSFERASE ACA1"/>
    <property type="match status" value="1"/>
</dbReference>
<evidence type="ECO:0000313" key="2">
    <source>
        <dbReference type="EMBL" id="GIJ34415.1"/>
    </source>
</evidence>
<sequence length="183" mass="19518">MGGARGYLVAGTGGVLAGWSAMEIRIATADDWPGIWPFLREIVAAGETYTWPRDVDETQARQMWLVTPPGRTVVAVDTDGTVLGSAKLTPNQLGPGAHVANASFMVAPSAAGRGIGRALGEHVLGLARADGYRAMQFNAVVAVNTRAVALWRSLGFEVVGRIPEGFRHAVDGYVDLLVMYRRL</sequence>
<dbReference type="EMBL" id="BOPD01000021">
    <property type="protein sequence ID" value="GIJ34415.1"/>
    <property type="molecule type" value="Genomic_DNA"/>
</dbReference>
<dbReference type="InterPro" id="IPR000182">
    <property type="entry name" value="GNAT_dom"/>
</dbReference>
<comment type="caution">
    <text evidence="2">The sequence shown here is derived from an EMBL/GenBank/DDBJ whole genome shotgun (WGS) entry which is preliminary data.</text>
</comment>
<dbReference type="PANTHER" id="PTHR43138">
    <property type="entry name" value="ACETYLTRANSFERASE, GNAT FAMILY"/>
    <property type="match status" value="1"/>
</dbReference>
<dbReference type="AlphaFoldDB" id="A0A9W5XKK0"/>
<feature type="domain" description="N-acetyltransferase" evidence="1">
    <location>
        <begin position="22"/>
        <end position="183"/>
    </location>
</feature>
<keyword evidence="3" id="KW-1185">Reference proteome</keyword>
<protein>
    <submittedName>
        <fullName evidence="2">N-acetyltransferase</fullName>
    </submittedName>
</protein>
<evidence type="ECO:0000259" key="1">
    <source>
        <dbReference type="PROSITE" id="PS51186"/>
    </source>
</evidence>
<reference evidence="2" key="1">
    <citation type="submission" date="2021-01" db="EMBL/GenBank/DDBJ databases">
        <title>Whole genome shotgun sequence of Verrucosispora sediminis NBRC 107745.</title>
        <authorList>
            <person name="Komaki H."/>
            <person name="Tamura T."/>
        </authorList>
    </citation>
    <scope>NUCLEOTIDE SEQUENCE</scope>
    <source>
        <strain evidence="2">NBRC 107745</strain>
    </source>
</reference>
<dbReference type="InterPro" id="IPR016181">
    <property type="entry name" value="Acyl_CoA_acyltransferase"/>
</dbReference>
<dbReference type="GO" id="GO:0016747">
    <property type="term" value="F:acyltransferase activity, transferring groups other than amino-acyl groups"/>
    <property type="evidence" value="ECO:0007669"/>
    <property type="project" value="InterPro"/>
</dbReference>
<gene>
    <name evidence="2" type="ORF">Vse01_35630</name>
</gene>
<name>A0A9W5XKK0_9ACTN</name>
<dbReference type="PROSITE" id="PS51186">
    <property type="entry name" value="GNAT"/>
    <property type="match status" value="1"/>
</dbReference>
<dbReference type="Pfam" id="PF00583">
    <property type="entry name" value="Acetyltransf_1"/>
    <property type="match status" value="1"/>
</dbReference>
<proteinExistence type="predicted"/>
<dbReference type="SUPFAM" id="SSF55729">
    <property type="entry name" value="Acyl-CoA N-acyltransferases (Nat)"/>
    <property type="match status" value="1"/>
</dbReference>
<accession>A0A9W5XKK0</accession>
<organism evidence="2 3">
    <name type="scientific">Micromonospora sediminimaris</name>
    <dbReference type="NCBI Taxonomy" id="547162"/>
    <lineage>
        <taxon>Bacteria</taxon>
        <taxon>Bacillati</taxon>
        <taxon>Actinomycetota</taxon>
        <taxon>Actinomycetes</taxon>
        <taxon>Micromonosporales</taxon>
        <taxon>Micromonosporaceae</taxon>
        <taxon>Micromonospora</taxon>
    </lineage>
</organism>
<dbReference type="Gene3D" id="3.40.630.30">
    <property type="match status" value="1"/>
</dbReference>
<evidence type="ECO:0000313" key="3">
    <source>
        <dbReference type="Proteomes" id="UP000607311"/>
    </source>
</evidence>
<dbReference type="Proteomes" id="UP000607311">
    <property type="component" value="Unassembled WGS sequence"/>
</dbReference>
<dbReference type="InterPro" id="IPR052742">
    <property type="entry name" value="Mito_N-acetyltransferase"/>
</dbReference>